<sequence length="75" mass="7711">MCFVEEAAKDEVVGGRAAEQAASSVERAVRGPDDQERQPIGRYLHASAVVVDAALLAAVAPLTVSRSGLSKCATG</sequence>
<accession>A0A511JD26</accession>
<reference evidence="1 2" key="1">
    <citation type="submission" date="2019-07" db="EMBL/GenBank/DDBJ databases">
        <title>Whole genome shotgun sequence of Cellulomonas composti NBRC 100758.</title>
        <authorList>
            <person name="Hosoyama A."/>
            <person name="Uohara A."/>
            <person name="Ohji S."/>
            <person name="Ichikawa N."/>
        </authorList>
    </citation>
    <scope>NUCLEOTIDE SEQUENCE [LARGE SCALE GENOMIC DNA]</scope>
    <source>
        <strain evidence="1 2">NBRC 100758</strain>
    </source>
</reference>
<protein>
    <submittedName>
        <fullName evidence="1">Uncharacterized protein</fullName>
    </submittedName>
</protein>
<gene>
    <name evidence="1" type="ORF">CCO02nite_25580</name>
</gene>
<evidence type="ECO:0000313" key="1">
    <source>
        <dbReference type="EMBL" id="GEL95900.1"/>
    </source>
</evidence>
<dbReference type="EMBL" id="BJWG01000012">
    <property type="protein sequence ID" value="GEL95900.1"/>
    <property type="molecule type" value="Genomic_DNA"/>
</dbReference>
<proteinExistence type="predicted"/>
<name>A0A511JD26_9CELL</name>
<keyword evidence="2" id="KW-1185">Reference proteome</keyword>
<organism evidence="1 2">
    <name type="scientific">Cellulomonas composti</name>
    <dbReference type="NCBI Taxonomy" id="266130"/>
    <lineage>
        <taxon>Bacteria</taxon>
        <taxon>Bacillati</taxon>
        <taxon>Actinomycetota</taxon>
        <taxon>Actinomycetes</taxon>
        <taxon>Micrococcales</taxon>
        <taxon>Cellulomonadaceae</taxon>
        <taxon>Cellulomonas</taxon>
    </lineage>
</organism>
<comment type="caution">
    <text evidence="1">The sequence shown here is derived from an EMBL/GenBank/DDBJ whole genome shotgun (WGS) entry which is preliminary data.</text>
</comment>
<dbReference type="AlphaFoldDB" id="A0A511JD26"/>
<dbReference type="Proteomes" id="UP000321720">
    <property type="component" value="Unassembled WGS sequence"/>
</dbReference>
<evidence type="ECO:0000313" key="2">
    <source>
        <dbReference type="Proteomes" id="UP000321720"/>
    </source>
</evidence>